<reference evidence="6 7" key="1">
    <citation type="submission" date="2015-02" db="EMBL/GenBank/DDBJ databases">
        <title>Draft genome sequences of ten Microbacterium spp. with emphasis on heavy metal contaminated environments.</title>
        <authorList>
            <person name="Corretto E."/>
        </authorList>
    </citation>
    <scope>NUCLEOTIDE SEQUENCE [LARGE SCALE GENOMIC DNA]</scope>
    <source>
        <strain evidence="6 7">BEL163</strain>
    </source>
</reference>
<evidence type="ECO:0000256" key="3">
    <source>
        <dbReference type="ARBA" id="ARBA00011233"/>
    </source>
</evidence>
<comment type="subunit">
    <text evidence="3">Homotrimer.</text>
</comment>
<dbReference type="InterPro" id="IPR031338">
    <property type="entry name" value="KDPG/KHG_AS_2"/>
</dbReference>
<gene>
    <name evidence="6" type="primary">kdgA_2</name>
    <name evidence="6" type="ORF">RN51_00187</name>
</gene>
<evidence type="ECO:0000313" key="6">
    <source>
        <dbReference type="EMBL" id="KJL26544.1"/>
    </source>
</evidence>
<evidence type="ECO:0000256" key="4">
    <source>
        <dbReference type="ARBA" id="ARBA00023239"/>
    </source>
</evidence>
<keyword evidence="4" id="KW-0456">Lyase</keyword>
<dbReference type="Pfam" id="PF01081">
    <property type="entry name" value="Aldolase"/>
    <property type="match status" value="1"/>
</dbReference>
<dbReference type="PATRIC" id="fig|82380.10.peg.188"/>
<evidence type="ECO:0000256" key="5">
    <source>
        <dbReference type="ARBA" id="ARBA00023277"/>
    </source>
</evidence>
<evidence type="ECO:0000256" key="2">
    <source>
        <dbReference type="ARBA" id="ARBA00006906"/>
    </source>
</evidence>
<dbReference type="Proteomes" id="UP000033725">
    <property type="component" value="Unassembled WGS sequence"/>
</dbReference>
<keyword evidence="5" id="KW-0119">Carbohydrate metabolism</keyword>
<comment type="caution">
    <text evidence="6">The sequence shown here is derived from an EMBL/GenBank/DDBJ whole genome shotgun (WGS) entry which is preliminary data.</text>
</comment>
<organism evidence="6 7">
    <name type="scientific">Microbacterium oxydans</name>
    <dbReference type="NCBI Taxonomy" id="82380"/>
    <lineage>
        <taxon>Bacteria</taxon>
        <taxon>Bacillati</taxon>
        <taxon>Actinomycetota</taxon>
        <taxon>Actinomycetes</taxon>
        <taxon>Micrococcales</taxon>
        <taxon>Microbacteriaceae</taxon>
        <taxon>Microbacterium</taxon>
    </lineage>
</organism>
<accession>A0A0F0L1I1</accession>
<evidence type="ECO:0000256" key="1">
    <source>
        <dbReference type="ARBA" id="ARBA00004761"/>
    </source>
</evidence>
<dbReference type="RefSeq" id="WP_052674526.1">
    <property type="nucleotide sequence ID" value="NZ_JYIV01000010.1"/>
</dbReference>
<dbReference type="GO" id="GO:0016829">
    <property type="term" value="F:lyase activity"/>
    <property type="evidence" value="ECO:0007669"/>
    <property type="project" value="UniProtKB-KW"/>
</dbReference>
<dbReference type="InterPro" id="IPR013785">
    <property type="entry name" value="Aldolase_TIM"/>
</dbReference>
<dbReference type="EMBL" id="JYIV01000010">
    <property type="protein sequence ID" value="KJL26544.1"/>
    <property type="molecule type" value="Genomic_DNA"/>
</dbReference>
<dbReference type="InterPro" id="IPR000887">
    <property type="entry name" value="Aldlse_KDPG_KHG"/>
</dbReference>
<comment type="pathway">
    <text evidence="1">Carbohydrate acid metabolism.</text>
</comment>
<sequence>MTGITAERADQLFDDWFARSRVMSILRGYDSETTVSLASRAWDVGFALVEVPLSSEAATVTLARTAEAGRARGRVVGAGTVTDAHAVDLAREAGAAFTVAPGWDPEVAEASLSAGMPHLPGVMTPSDVTAARAAGHRWLKLFPASVLGPSMVRAMLGPFPDLRFVATGGVDADNASAFLEAGASAVSLSGATQTISADHVRALSGQPRTRK</sequence>
<name>A0A0F0L1I1_9MICO</name>
<proteinExistence type="inferred from homology"/>
<dbReference type="OrthoDB" id="9805177at2"/>
<dbReference type="SUPFAM" id="SSF51569">
    <property type="entry name" value="Aldolase"/>
    <property type="match status" value="1"/>
</dbReference>
<dbReference type="AlphaFoldDB" id="A0A0F0L1I1"/>
<protein>
    <submittedName>
        <fullName evidence="6">KHG/KDPG aldolase</fullName>
    </submittedName>
</protein>
<evidence type="ECO:0000313" key="7">
    <source>
        <dbReference type="Proteomes" id="UP000033725"/>
    </source>
</evidence>
<dbReference type="PROSITE" id="PS00160">
    <property type="entry name" value="ALDOLASE_KDPG_KHG_2"/>
    <property type="match status" value="1"/>
</dbReference>
<dbReference type="Gene3D" id="3.20.20.70">
    <property type="entry name" value="Aldolase class I"/>
    <property type="match status" value="1"/>
</dbReference>
<dbReference type="PANTHER" id="PTHR30246">
    <property type="entry name" value="2-KETO-3-DEOXY-6-PHOSPHOGLUCONATE ALDOLASE"/>
    <property type="match status" value="1"/>
</dbReference>
<dbReference type="PANTHER" id="PTHR30246:SF1">
    <property type="entry name" value="2-DEHYDRO-3-DEOXY-6-PHOSPHOGALACTONATE ALDOLASE-RELATED"/>
    <property type="match status" value="1"/>
</dbReference>
<comment type="similarity">
    <text evidence="2">Belongs to the KHG/KDPG aldolase family.</text>
</comment>
<dbReference type="CDD" id="cd00452">
    <property type="entry name" value="KDPG_aldolase"/>
    <property type="match status" value="1"/>
</dbReference>